<reference evidence="2 3" key="1">
    <citation type="submission" date="2020-02" db="EMBL/GenBank/DDBJ databases">
        <title>Draft genome sequence of Haematococcus lacustris strain NIES-144.</title>
        <authorList>
            <person name="Morimoto D."/>
            <person name="Nakagawa S."/>
            <person name="Yoshida T."/>
            <person name="Sawayama S."/>
        </authorList>
    </citation>
    <scope>NUCLEOTIDE SEQUENCE [LARGE SCALE GENOMIC DNA]</scope>
    <source>
        <strain evidence="2 3">NIES-144</strain>
    </source>
</reference>
<feature type="coiled-coil region" evidence="1">
    <location>
        <begin position="85"/>
        <end position="133"/>
    </location>
</feature>
<dbReference type="PANTHER" id="PTHR39063:SF1">
    <property type="entry name" value="OFD1 CENTRIOLE AND CENTRIOLAR SATELLITE PROTEIN"/>
    <property type="match status" value="1"/>
</dbReference>
<dbReference type="GO" id="GO:0060287">
    <property type="term" value="P:epithelial cilium movement involved in determination of left/right asymmetry"/>
    <property type="evidence" value="ECO:0007669"/>
    <property type="project" value="TreeGrafter"/>
</dbReference>
<proteinExistence type="predicted"/>
<keyword evidence="1" id="KW-0175">Coiled coil</keyword>
<protein>
    <submittedName>
        <fullName evidence="2">LisH domain-containing protein</fullName>
    </submittedName>
</protein>
<dbReference type="GO" id="GO:0005576">
    <property type="term" value="C:extracellular region"/>
    <property type="evidence" value="ECO:0007669"/>
    <property type="project" value="GOC"/>
</dbReference>
<dbReference type="EMBL" id="BLLF01001462">
    <property type="protein sequence ID" value="GFH19430.1"/>
    <property type="molecule type" value="Genomic_DNA"/>
</dbReference>
<evidence type="ECO:0000256" key="1">
    <source>
        <dbReference type="SAM" id="Coils"/>
    </source>
</evidence>
<feature type="coiled-coil region" evidence="1">
    <location>
        <begin position="187"/>
        <end position="235"/>
    </location>
</feature>
<dbReference type="GO" id="GO:0036064">
    <property type="term" value="C:ciliary basal body"/>
    <property type="evidence" value="ECO:0007669"/>
    <property type="project" value="TreeGrafter"/>
</dbReference>
<dbReference type="PANTHER" id="PTHR39063">
    <property type="entry name" value="ORAL-FACIAL-DIGITAL SYNDROME 1 PROTEIN HOMOLOG"/>
    <property type="match status" value="1"/>
</dbReference>
<organism evidence="2 3">
    <name type="scientific">Haematococcus lacustris</name>
    <name type="common">Green alga</name>
    <name type="synonym">Haematococcus pluvialis</name>
    <dbReference type="NCBI Taxonomy" id="44745"/>
    <lineage>
        <taxon>Eukaryota</taxon>
        <taxon>Viridiplantae</taxon>
        <taxon>Chlorophyta</taxon>
        <taxon>core chlorophytes</taxon>
        <taxon>Chlorophyceae</taxon>
        <taxon>CS clade</taxon>
        <taxon>Chlamydomonadales</taxon>
        <taxon>Haematococcaceae</taxon>
        <taxon>Haematococcus</taxon>
    </lineage>
</organism>
<dbReference type="Proteomes" id="UP000485058">
    <property type="component" value="Unassembled WGS sequence"/>
</dbReference>
<evidence type="ECO:0000313" key="2">
    <source>
        <dbReference type="EMBL" id="GFH19430.1"/>
    </source>
</evidence>
<gene>
    <name evidence="2" type="ORF">HaLaN_16376</name>
</gene>
<sequence>MELERLHSERLAKLRAREEESNDKIKRQQREVESIAFEHRQRILREEERLRTWRAEASSQLQGREADRARIAEQRAEAAAEMAGARGKEERLKTMQVARMEAEARAAAHAAEAEIARMQVERLQQELAGLRDDVGRRVAAAADNAEAMLSNAAGALGMLESEAHHTRSASSQLQTTLQELASVRSAAHQAAEQAAAQLSELKAVRQEAEEGQARLASMKQRLADMESMVEEALAARATALSQLDDQHFSNQQLERLPPPR</sequence>
<name>A0A699ZDQ9_HAELA</name>
<accession>A0A699ZDQ9</accession>
<evidence type="ECO:0000313" key="3">
    <source>
        <dbReference type="Proteomes" id="UP000485058"/>
    </source>
</evidence>
<keyword evidence="3" id="KW-1185">Reference proteome</keyword>
<dbReference type="InterPro" id="IPR055289">
    <property type="entry name" value="OFD1"/>
</dbReference>
<dbReference type="AlphaFoldDB" id="A0A699ZDQ9"/>
<comment type="caution">
    <text evidence="2">The sequence shown here is derived from an EMBL/GenBank/DDBJ whole genome shotgun (WGS) entry which is preliminary data.</text>
</comment>